<comment type="caution">
    <text evidence="1">The sequence shown here is derived from an EMBL/GenBank/DDBJ whole genome shotgun (WGS) entry which is preliminary data.</text>
</comment>
<sequence length="400" mass="46313">MKKILTGLIFLLINFTCFSQTIKKLEHELSFYKSGEEWGNKKNIAYKLLDIDSLNARAINYLVEVYGRNNQKDSINFLFDRLTKENPNSPKPFLIRAQERNAHFARLTDTQQIKYLKEAYKLDSVNVEAIYSLGKLYYELFIKEFKTTKKKANLDYYSANAIKYFSTLCNQNERYKETLKFPLIQLANYNEDLNKKKLYESYKIQSSYFPISAFVDLPSDWQTNYSVNVIDFVSDSEFKVSGVESALFHINWYASHLNALDEPVLSDSLPAKVFRFTWLRTFHNPVVIGLENFNDTVTLYWKVCDGAGGYAPGKIIENKSKVLTIKEWNDFVVSVNSINFWNLPTTQSGILGTDGAQWILEGKELGKYHVVDRWSGGKIESVCLKLLDLTDLKIKQDDIY</sequence>
<dbReference type="Proteomes" id="UP000391834">
    <property type="component" value="Unassembled WGS sequence"/>
</dbReference>
<accession>A0A5M4B3K2</accession>
<evidence type="ECO:0000313" key="1">
    <source>
        <dbReference type="EMBL" id="GET34739.1"/>
    </source>
</evidence>
<protein>
    <submittedName>
        <fullName evidence="1">Uncharacterized protein</fullName>
    </submittedName>
</protein>
<gene>
    <name evidence="1" type="ORF">PbJCM13498_36020</name>
</gene>
<proteinExistence type="predicted"/>
<keyword evidence="2" id="KW-1185">Reference proteome</keyword>
<evidence type="ECO:0000313" key="2">
    <source>
        <dbReference type="Proteomes" id="UP000391834"/>
    </source>
</evidence>
<reference evidence="1 2" key="1">
    <citation type="submission" date="2019-10" db="EMBL/GenBank/DDBJ databases">
        <title>Prolixibacter strains distinguished by the presence of nitrate reductase genes were adept at nitrate-dependent anaerobic corrosion of metallic iron and carbon steel.</title>
        <authorList>
            <person name="Iino T."/>
            <person name="Shono N."/>
            <person name="Ito K."/>
            <person name="Nakamura R."/>
            <person name="Sueoka K."/>
            <person name="Harayama S."/>
            <person name="Ohkuma M."/>
        </authorList>
    </citation>
    <scope>NUCLEOTIDE SEQUENCE [LARGE SCALE GENOMIC DNA]</scope>
    <source>
        <strain evidence="1 2">JCM 13498</strain>
    </source>
</reference>
<name>A0A5M4B3K2_9BACT</name>
<dbReference type="RefSeq" id="WP_025865644.1">
    <property type="nucleotide sequence ID" value="NZ_BLAX01000001.1"/>
</dbReference>
<dbReference type="Gene3D" id="1.25.40.10">
    <property type="entry name" value="Tetratricopeptide repeat domain"/>
    <property type="match status" value="1"/>
</dbReference>
<dbReference type="EMBL" id="BLAX01000001">
    <property type="protein sequence ID" value="GET34739.1"/>
    <property type="molecule type" value="Genomic_DNA"/>
</dbReference>
<organism evidence="1 2">
    <name type="scientific">Prolixibacter bellariivorans</name>
    <dbReference type="NCBI Taxonomy" id="314319"/>
    <lineage>
        <taxon>Bacteria</taxon>
        <taxon>Pseudomonadati</taxon>
        <taxon>Bacteroidota</taxon>
        <taxon>Bacteroidia</taxon>
        <taxon>Marinilabiliales</taxon>
        <taxon>Prolixibacteraceae</taxon>
        <taxon>Prolixibacter</taxon>
    </lineage>
</organism>
<dbReference type="AlphaFoldDB" id="A0A5M4B3K2"/>
<dbReference type="OrthoDB" id="185897at2"/>
<dbReference type="InterPro" id="IPR011990">
    <property type="entry name" value="TPR-like_helical_dom_sf"/>
</dbReference>